<dbReference type="GO" id="GO:0000467">
    <property type="term" value="P:exonucleolytic trimming to generate mature 3'-end of 5.8S rRNA from tricistronic rRNA transcript (SSU-rRNA, 5.8S rRNA, LSU-rRNA)"/>
    <property type="evidence" value="ECO:0007669"/>
    <property type="project" value="TreeGrafter"/>
</dbReference>
<evidence type="ECO:0000256" key="4">
    <source>
        <dbReference type="ARBA" id="ARBA00022490"/>
    </source>
</evidence>
<dbReference type="OrthoDB" id="272245at2759"/>
<evidence type="ECO:0000256" key="5">
    <source>
        <dbReference type="ARBA" id="ARBA00022835"/>
    </source>
</evidence>
<dbReference type="InterPro" id="IPR027408">
    <property type="entry name" value="PNPase/RNase_PH_dom_sf"/>
</dbReference>
<dbReference type="Proteomes" id="UP000011958">
    <property type="component" value="Unassembled WGS sequence"/>
</dbReference>
<gene>
    <name evidence="9" type="ORF">PNEG_00550</name>
</gene>
<dbReference type="GO" id="GO:0071038">
    <property type="term" value="P:TRAMP-dependent tRNA surveillance pathway"/>
    <property type="evidence" value="ECO:0007669"/>
    <property type="project" value="TreeGrafter"/>
</dbReference>
<reference evidence="10" key="1">
    <citation type="journal article" date="2016" name="Nat. Commun.">
        <title>Genome analysis of three Pneumocystis species reveals adaptation mechanisms to life exclusively in mammalian hosts.</title>
        <authorList>
            <person name="Ma L."/>
            <person name="Chen Z."/>
            <person name="Huang D.W."/>
            <person name="Kutty G."/>
            <person name="Ishihara M."/>
            <person name="Wang H."/>
            <person name="Abouelleil A."/>
            <person name="Bishop L."/>
            <person name="Davey E."/>
            <person name="Deng R."/>
            <person name="Deng X."/>
            <person name="Fan L."/>
            <person name="Fantoni G."/>
            <person name="Fitzgerald M."/>
            <person name="Gogineni E."/>
            <person name="Goldberg J.M."/>
            <person name="Handley G."/>
            <person name="Hu X."/>
            <person name="Huber C."/>
            <person name="Jiao X."/>
            <person name="Jones K."/>
            <person name="Levin J.Z."/>
            <person name="Liu Y."/>
            <person name="Macdonald P."/>
            <person name="Melnikov A."/>
            <person name="Raley C."/>
            <person name="Sassi M."/>
            <person name="Sherman B.T."/>
            <person name="Song X."/>
            <person name="Sykes S."/>
            <person name="Tran B."/>
            <person name="Walsh L."/>
            <person name="Xia Y."/>
            <person name="Yang J."/>
            <person name="Young S."/>
            <person name="Zeng Q."/>
            <person name="Zheng X."/>
            <person name="Stephens R."/>
            <person name="Nusbaum C."/>
            <person name="Birren B.W."/>
            <person name="Azadi P."/>
            <person name="Lempicki R.A."/>
            <person name="Cuomo C.A."/>
            <person name="Kovacs J.A."/>
        </authorList>
    </citation>
    <scope>NUCLEOTIDE SEQUENCE [LARGE SCALE GENOMIC DNA]</scope>
    <source>
        <strain evidence="10">B123</strain>
    </source>
</reference>
<dbReference type="GO" id="GO:0034476">
    <property type="term" value="P:U5 snRNA 3'-end processing"/>
    <property type="evidence" value="ECO:0007669"/>
    <property type="project" value="TreeGrafter"/>
</dbReference>
<dbReference type="eggNOG" id="KOG1612">
    <property type="taxonomic scope" value="Eukaryota"/>
</dbReference>
<evidence type="ECO:0000313" key="9">
    <source>
        <dbReference type="EMBL" id="EMR11541.1"/>
    </source>
</evidence>
<comment type="caution">
    <text evidence="9">The sequence shown here is derived from an EMBL/GenBank/DDBJ whole genome shotgun (WGS) entry which is preliminary data.</text>
</comment>
<dbReference type="GO" id="GO:0071028">
    <property type="term" value="P:nuclear mRNA surveillance"/>
    <property type="evidence" value="ECO:0007669"/>
    <property type="project" value="TreeGrafter"/>
</dbReference>
<dbReference type="GO" id="GO:0005730">
    <property type="term" value="C:nucleolus"/>
    <property type="evidence" value="ECO:0007669"/>
    <property type="project" value="UniProtKB-SubCell"/>
</dbReference>
<dbReference type="Pfam" id="PF01138">
    <property type="entry name" value="RNase_PH"/>
    <property type="match status" value="1"/>
</dbReference>
<dbReference type="AlphaFoldDB" id="M7NWL1"/>
<comment type="similarity">
    <text evidence="3">Belongs to the RNase PH family.</text>
</comment>
<evidence type="ECO:0000256" key="7">
    <source>
        <dbReference type="ARBA" id="ARBA00042523"/>
    </source>
</evidence>
<evidence type="ECO:0000256" key="1">
    <source>
        <dbReference type="ARBA" id="ARBA00004496"/>
    </source>
</evidence>
<evidence type="ECO:0000256" key="6">
    <source>
        <dbReference type="ARBA" id="ARBA00023242"/>
    </source>
</evidence>
<dbReference type="STRING" id="1069680.M7NWL1"/>
<keyword evidence="6" id="KW-0539">Nucleus</keyword>
<dbReference type="GeneID" id="19894248"/>
<evidence type="ECO:0000256" key="2">
    <source>
        <dbReference type="ARBA" id="ARBA00004604"/>
    </source>
</evidence>
<dbReference type="Gene3D" id="3.30.230.70">
    <property type="entry name" value="GHMP Kinase, N-terminal domain"/>
    <property type="match status" value="1"/>
</dbReference>
<dbReference type="InterPro" id="IPR050590">
    <property type="entry name" value="Exosome_comp_Rrp42_subfam"/>
</dbReference>
<comment type="subcellular location">
    <subcellularLocation>
        <location evidence="1">Cytoplasm</location>
    </subcellularLocation>
    <subcellularLocation>
        <location evidence="2">Nucleus</location>
        <location evidence="2">Nucleolus</location>
    </subcellularLocation>
</comment>
<evidence type="ECO:0000259" key="8">
    <source>
        <dbReference type="Pfam" id="PF01138"/>
    </source>
</evidence>
<organism evidence="9 10">
    <name type="scientific">Pneumocystis murina (strain B123)</name>
    <name type="common">Mouse pneumocystis pneumonia agent</name>
    <name type="synonym">Pneumocystis carinii f. sp. muris</name>
    <dbReference type="NCBI Taxonomy" id="1069680"/>
    <lineage>
        <taxon>Eukaryota</taxon>
        <taxon>Fungi</taxon>
        <taxon>Dikarya</taxon>
        <taxon>Ascomycota</taxon>
        <taxon>Taphrinomycotina</taxon>
        <taxon>Pneumocystomycetes</taxon>
        <taxon>Pneumocystaceae</taxon>
        <taxon>Pneumocystis</taxon>
    </lineage>
</organism>
<name>M7NWL1_PNEMU</name>
<dbReference type="InterPro" id="IPR020568">
    <property type="entry name" value="Ribosomal_Su5_D2-typ_SF"/>
</dbReference>
<dbReference type="InterPro" id="IPR001247">
    <property type="entry name" value="ExoRNase_PH_dom1"/>
</dbReference>
<feature type="domain" description="Exoribonuclease phosphorolytic" evidence="8">
    <location>
        <begin position="30"/>
        <end position="164"/>
    </location>
</feature>
<dbReference type="GO" id="GO:0071035">
    <property type="term" value="P:nuclear polyadenylation-dependent rRNA catabolic process"/>
    <property type="evidence" value="ECO:0007669"/>
    <property type="project" value="TreeGrafter"/>
</dbReference>
<protein>
    <recommendedName>
        <fullName evidence="7">Ribosomal RNA-processing protein 42</fullName>
    </recommendedName>
</protein>
<dbReference type="GO" id="GO:0000177">
    <property type="term" value="C:cytoplasmic exosome (RNase complex)"/>
    <property type="evidence" value="ECO:0007669"/>
    <property type="project" value="TreeGrafter"/>
</dbReference>
<dbReference type="GO" id="GO:0034475">
    <property type="term" value="P:U4 snRNA 3'-end processing"/>
    <property type="evidence" value="ECO:0007669"/>
    <property type="project" value="TreeGrafter"/>
</dbReference>
<proteinExistence type="inferred from homology"/>
<dbReference type="VEuPathDB" id="FungiDB:PNEG_00550"/>
<dbReference type="OMA" id="INKRWHW"/>
<dbReference type="RefSeq" id="XP_007872442.1">
    <property type="nucleotide sequence ID" value="XM_007874251.1"/>
</dbReference>
<dbReference type="GO" id="GO:0035925">
    <property type="term" value="F:mRNA 3'-UTR AU-rich region binding"/>
    <property type="evidence" value="ECO:0007669"/>
    <property type="project" value="TreeGrafter"/>
</dbReference>
<evidence type="ECO:0000313" key="10">
    <source>
        <dbReference type="Proteomes" id="UP000011958"/>
    </source>
</evidence>
<dbReference type="GO" id="GO:0034473">
    <property type="term" value="P:U1 snRNA 3'-end processing"/>
    <property type="evidence" value="ECO:0007669"/>
    <property type="project" value="TreeGrafter"/>
</dbReference>
<dbReference type="InterPro" id="IPR036345">
    <property type="entry name" value="ExoRNase_PH_dom2_sf"/>
</dbReference>
<keyword evidence="10" id="KW-1185">Reference proteome</keyword>
<dbReference type="GO" id="GO:0000176">
    <property type="term" value="C:nuclear exosome (RNase complex)"/>
    <property type="evidence" value="ECO:0007669"/>
    <property type="project" value="UniProtKB-ARBA"/>
</dbReference>
<dbReference type="GO" id="GO:0016075">
    <property type="term" value="P:rRNA catabolic process"/>
    <property type="evidence" value="ECO:0007669"/>
    <property type="project" value="TreeGrafter"/>
</dbReference>
<dbReference type="SUPFAM" id="SSF54211">
    <property type="entry name" value="Ribosomal protein S5 domain 2-like"/>
    <property type="match status" value="1"/>
</dbReference>
<keyword evidence="5" id="KW-0271">Exosome</keyword>
<evidence type="ECO:0000256" key="3">
    <source>
        <dbReference type="ARBA" id="ARBA00006678"/>
    </source>
</evidence>
<keyword evidence="4" id="KW-0963">Cytoplasm</keyword>
<dbReference type="SUPFAM" id="SSF55666">
    <property type="entry name" value="Ribonuclease PH domain 2-like"/>
    <property type="match status" value="1"/>
</dbReference>
<dbReference type="EMBL" id="AFWA02000001">
    <property type="protein sequence ID" value="EMR11541.1"/>
    <property type="molecule type" value="Genomic_DNA"/>
</dbReference>
<accession>M7NWL1</accession>
<dbReference type="PANTHER" id="PTHR11097:SF8">
    <property type="entry name" value="EXOSOME COMPLEX COMPONENT RRP42"/>
    <property type="match status" value="1"/>
</dbReference>
<sequence>MQLSSSQLSYLYSSLFQVPTIRPDARKSTQFRPLFAQINVLPLTYGSSCIKWDDTHVVVGIKAEIIDALDLQTLHECKKGGKISINVEIFPDASQENCEDDSMSAFLTQSLQQFLSGIRPECLLVTSTKAWNIFIDAVVISSNSHSLPALSLAMYLALQTARLPHIIAHIAPENMKFREDIQNIGSGEFEVDYDLKNSVPIPDIEKVGVVIFVGNVGENILYDLSADEMAVVEGLLAVGVLQNGQIAYTRRICISGTYKRSCLKHSIIKNMLKGAAIMGKELIRKSKEDIINQANNNQIGFLYSF</sequence>
<dbReference type="PANTHER" id="PTHR11097">
    <property type="entry name" value="EXOSOME COMPLEX EXONUCLEASE RIBOSOMAL RNA PROCESSING PROTEIN"/>
    <property type="match status" value="1"/>
</dbReference>